<keyword evidence="5 7" id="KW-1133">Transmembrane helix</keyword>
<feature type="transmembrane region" description="Helical" evidence="7">
    <location>
        <begin position="125"/>
        <end position="148"/>
    </location>
</feature>
<dbReference type="RefSeq" id="WP_267781511.1">
    <property type="nucleotide sequence ID" value="NZ_CP113089.1"/>
</dbReference>
<protein>
    <submittedName>
        <fullName evidence="8">Flagellar biosynthetic protein FliR</fullName>
    </submittedName>
</protein>
<dbReference type="Proteomes" id="UP001164706">
    <property type="component" value="Chromosome"/>
</dbReference>
<gene>
    <name evidence="8" type="ORF">OVN18_01495</name>
</gene>
<evidence type="ECO:0000313" key="9">
    <source>
        <dbReference type="Proteomes" id="UP001164706"/>
    </source>
</evidence>
<evidence type="ECO:0000256" key="7">
    <source>
        <dbReference type="SAM" id="Phobius"/>
    </source>
</evidence>
<comment type="similarity">
    <text evidence="2">Belongs to the FliR/MopE/SpaR family.</text>
</comment>
<keyword evidence="8" id="KW-0966">Cell projection</keyword>
<comment type="subcellular location">
    <subcellularLocation>
        <location evidence="1">Cell membrane</location>
        <topology evidence="1">Multi-pass membrane protein</topology>
    </subcellularLocation>
</comment>
<accession>A0A9E8MN12</accession>
<evidence type="ECO:0000256" key="6">
    <source>
        <dbReference type="ARBA" id="ARBA00023136"/>
    </source>
</evidence>
<dbReference type="PRINTS" id="PR00953">
    <property type="entry name" value="TYPE3IMRPROT"/>
</dbReference>
<keyword evidence="3" id="KW-1003">Cell membrane</keyword>
<evidence type="ECO:0000256" key="3">
    <source>
        <dbReference type="ARBA" id="ARBA00022475"/>
    </source>
</evidence>
<feature type="transmembrane region" description="Helical" evidence="7">
    <location>
        <begin position="65"/>
        <end position="89"/>
    </location>
</feature>
<keyword evidence="8" id="KW-0282">Flagellum</keyword>
<dbReference type="GO" id="GO:0005886">
    <property type="term" value="C:plasma membrane"/>
    <property type="evidence" value="ECO:0007669"/>
    <property type="project" value="UniProtKB-SubCell"/>
</dbReference>
<keyword evidence="6 7" id="KW-0472">Membrane</keyword>
<organism evidence="8 9">
    <name type="scientific">Microcella daejeonensis</name>
    <dbReference type="NCBI Taxonomy" id="2994971"/>
    <lineage>
        <taxon>Bacteria</taxon>
        <taxon>Bacillati</taxon>
        <taxon>Actinomycetota</taxon>
        <taxon>Actinomycetes</taxon>
        <taxon>Micrococcales</taxon>
        <taxon>Microbacteriaceae</taxon>
        <taxon>Microcella</taxon>
    </lineage>
</organism>
<keyword evidence="8" id="KW-0969">Cilium</keyword>
<feature type="transmembrane region" description="Helical" evidence="7">
    <location>
        <begin position="12"/>
        <end position="30"/>
    </location>
</feature>
<evidence type="ECO:0000256" key="5">
    <source>
        <dbReference type="ARBA" id="ARBA00022989"/>
    </source>
</evidence>
<dbReference type="GO" id="GO:0006605">
    <property type="term" value="P:protein targeting"/>
    <property type="evidence" value="ECO:0007669"/>
    <property type="project" value="InterPro"/>
</dbReference>
<evidence type="ECO:0000256" key="1">
    <source>
        <dbReference type="ARBA" id="ARBA00004651"/>
    </source>
</evidence>
<dbReference type="InterPro" id="IPR002010">
    <property type="entry name" value="T3SS_IM_R"/>
</dbReference>
<dbReference type="PANTHER" id="PTHR30065:SF1">
    <property type="entry name" value="SURFACE PRESENTATION OF ANTIGENS PROTEIN SPAR"/>
    <property type="match status" value="1"/>
</dbReference>
<dbReference type="EMBL" id="CP113089">
    <property type="protein sequence ID" value="WAB81721.1"/>
    <property type="molecule type" value="Genomic_DNA"/>
</dbReference>
<dbReference type="Pfam" id="PF01311">
    <property type="entry name" value="Bac_export_1"/>
    <property type="match status" value="1"/>
</dbReference>
<dbReference type="PANTHER" id="PTHR30065">
    <property type="entry name" value="FLAGELLAR BIOSYNTHETIC PROTEIN FLIR"/>
    <property type="match status" value="1"/>
</dbReference>
<dbReference type="AlphaFoldDB" id="A0A9E8MN12"/>
<sequence>MTFAVNAVWLETFALAAVRMVAFIVIAPPFSTGAIPLRVKGMLAMGLALAVSPRAAQVAEPSSGGAFLGALVLELVVGALLGFLVYLAFAAVQSAGGLIDLFGGFSLAQGFDPQSMVNGAQFARLFQMTAVALLFASGGYLLVIGGLLRSYEAIPVATASIDVVDAELIITASSQLLLAAVQIAGPLLVVLVLADIGLGLLTRVAPQLNALALGFPLKIFLTLILVVPAFIGLPAVVDALVGDAVEMMGGARP</sequence>
<evidence type="ECO:0000256" key="2">
    <source>
        <dbReference type="ARBA" id="ARBA00009772"/>
    </source>
</evidence>
<feature type="transmembrane region" description="Helical" evidence="7">
    <location>
        <begin position="215"/>
        <end position="237"/>
    </location>
</feature>
<evidence type="ECO:0000313" key="8">
    <source>
        <dbReference type="EMBL" id="WAB81721.1"/>
    </source>
</evidence>
<feature type="transmembrane region" description="Helical" evidence="7">
    <location>
        <begin position="168"/>
        <end position="194"/>
    </location>
</feature>
<reference evidence="8" key="1">
    <citation type="submission" date="2022-11" db="EMBL/GenBank/DDBJ databases">
        <title>Description of Microcella daejonensis nov. sp, isolated from riverside soil.</title>
        <authorList>
            <person name="Molina K.M."/>
            <person name="Kim S.B."/>
        </authorList>
    </citation>
    <scope>NUCLEOTIDE SEQUENCE</scope>
    <source>
        <strain evidence="8">MMS21-STM12</strain>
    </source>
</reference>
<keyword evidence="9" id="KW-1185">Reference proteome</keyword>
<dbReference type="KEGG" id="mdb:OVN18_01495"/>
<evidence type="ECO:0000256" key="4">
    <source>
        <dbReference type="ARBA" id="ARBA00022692"/>
    </source>
</evidence>
<proteinExistence type="inferred from homology"/>
<name>A0A9E8MN12_9MICO</name>
<keyword evidence="4 7" id="KW-0812">Transmembrane</keyword>